<keyword evidence="2" id="KW-1185">Reference proteome</keyword>
<gene>
    <name evidence="1" type="ORF">L3Q82_022013</name>
</gene>
<evidence type="ECO:0000313" key="1">
    <source>
        <dbReference type="EMBL" id="KAI3373406.1"/>
    </source>
</evidence>
<accession>A0ACB8X000</accession>
<protein>
    <submittedName>
        <fullName evidence="1">Uncharacterized protein</fullName>
    </submittedName>
</protein>
<sequence length="318" mass="34633">MYLYFEVTLKLNINCTVLVLYKDKALSQEFQLQPLNLTVLQGSHVKFNATVGGKWDFMTWTVQGFLVLTVPVTNINISSGQFSAGFCSGGDTSCVEFTIHNVTRKEAGPVICTVQGDYGSKMAQLYVQESGTVSIVGGNVTVVQDQQVEFQCETSAWYPIPTVSWTRNGEVVNSSLYNTTTTAYGDFFNSTSVLTFQAVSNATVECIASVPALTNPQSSSVLLVVVPKPPDWTVLIAVVVSIGGAALLVLLIIGIVFCYKRRKEKQPNYQDEMSKRVGTQSQISGASVAGQRKGQVNAGYLPEGQTSKSDKFMFTYKI</sequence>
<name>A0ACB8X000_9TELE</name>
<proteinExistence type="predicted"/>
<dbReference type="EMBL" id="CM041534">
    <property type="protein sequence ID" value="KAI3373406.1"/>
    <property type="molecule type" value="Genomic_DNA"/>
</dbReference>
<comment type="caution">
    <text evidence="1">The sequence shown here is derived from an EMBL/GenBank/DDBJ whole genome shotgun (WGS) entry which is preliminary data.</text>
</comment>
<dbReference type="Proteomes" id="UP000831701">
    <property type="component" value="Chromosome 4"/>
</dbReference>
<evidence type="ECO:0000313" key="2">
    <source>
        <dbReference type="Proteomes" id="UP000831701"/>
    </source>
</evidence>
<reference evidence="1" key="1">
    <citation type="submission" date="2022-04" db="EMBL/GenBank/DDBJ databases">
        <title>Jade perch genome.</title>
        <authorList>
            <person name="Chao B."/>
        </authorList>
    </citation>
    <scope>NUCLEOTIDE SEQUENCE</scope>
    <source>
        <strain evidence="1">CB-2022</strain>
    </source>
</reference>
<organism evidence="1 2">
    <name type="scientific">Scortum barcoo</name>
    <name type="common">barcoo grunter</name>
    <dbReference type="NCBI Taxonomy" id="214431"/>
    <lineage>
        <taxon>Eukaryota</taxon>
        <taxon>Metazoa</taxon>
        <taxon>Chordata</taxon>
        <taxon>Craniata</taxon>
        <taxon>Vertebrata</taxon>
        <taxon>Euteleostomi</taxon>
        <taxon>Actinopterygii</taxon>
        <taxon>Neopterygii</taxon>
        <taxon>Teleostei</taxon>
        <taxon>Neoteleostei</taxon>
        <taxon>Acanthomorphata</taxon>
        <taxon>Eupercaria</taxon>
        <taxon>Centrarchiformes</taxon>
        <taxon>Terapontoidei</taxon>
        <taxon>Terapontidae</taxon>
        <taxon>Scortum</taxon>
    </lineage>
</organism>